<evidence type="ECO:0000313" key="3">
    <source>
        <dbReference type="Proteomes" id="UP000308549"/>
    </source>
</evidence>
<accession>A0A4U0UIC5</accession>
<sequence length="530" mass="58225">MPIPDQIAIELVFKIAAGGASYGSSEYEGLEEVNIMAYWLMAFPVHQLTSKSIRLEPSTCIGITYINRGLVAYGSIASDARDSFGDTLGGFGSAAAPDVSSFQLLKNGSIRGTIFAVPDRGWNTEGSVDYQSRIHKFQLTFNPTFGSIANGSQNLNLGYEDTTLFFKGDSPTTGLDADYVIPASDGFPDLPAGKTDGNGTVPAIDQEGLIRLRDGSYWISDEYGPYIYHFTEQGQMTTAIRPPQSFVPYRDGELSFSSGNPPVGSDIEEADDPDNGRANNHGFEGLAISTDERYLTVQLQEALVQDGGTHSTRQNNTRQLTYDVTFRNHPRLISEYIVQQPGIFDPQEDKNPRATAISELHYLSHNQFFALTRDSDHGRGSGSDTPSTYRHIDIVSQRDATDIVRQEGPGSVAVAPNGYLLPNLKVEDYCSFIDINNNTDLARFGLQNGPPFATELNEKWESIAIVPVPRGAKGYGEKEFYIISISDNDFITQNGYYNFGRTQYADASGVNVDTQVLVWQAHLPNYIAVE</sequence>
<protein>
    <recommendedName>
        <fullName evidence="1">Phytase-like domain-containing protein</fullName>
    </recommendedName>
</protein>
<dbReference type="PANTHER" id="PTHR37957">
    <property type="entry name" value="BLR7070 PROTEIN"/>
    <property type="match status" value="1"/>
</dbReference>
<dbReference type="InterPro" id="IPR027372">
    <property type="entry name" value="Phytase-like_dom"/>
</dbReference>
<dbReference type="EMBL" id="NAJL01000001">
    <property type="protein sequence ID" value="TKA34365.1"/>
    <property type="molecule type" value="Genomic_DNA"/>
</dbReference>
<proteinExistence type="predicted"/>
<keyword evidence="3" id="KW-1185">Reference proteome</keyword>
<dbReference type="Proteomes" id="UP000308549">
    <property type="component" value="Unassembled WGS sequence"/>
</dbReference>
<comment type="caution">
    <text evidence="2">The sequence shown here is derived from an EMBL/GenBank/DDBJ whole genome shotgun (WGS) entry which is preliminary data.</text>
</comment>
<evidence type="ECO:0000259" key="1">
    <source>
        <dbReference type="Pfam" id="PF13449"/>
    </source>
</evidence>
<dbReference type="AlphaFoldDB" id="A0A4U0UIC5"/>
<evidence type="ECO:0000313" key="2">
    <source>
        <dbReference type="EMBL" id="TKA34365.1"/>
    </source>
</evidence>
<dbReference type="PANTHER" id="PTHR37957:SF1">
    <property type="entry name" value="PHYTASE-LIKE DOMAIN-CONTAINING PROTEIN"/>
    <property type="match status" value="1"/>
</dbReference>
<organism evidence="2 3">
    <name type="scientific">Salinomyces thailandicus</name>
    <dbReference type="NCBI Taxonomy" id="706561"/>
    <lineage>
        <taxon>Eukaryota</taxon>
        <taxon>Fungi</taxon>
        <taxon>Dikarya</taxon>
        <taxon>Ascomycota</taxon>
        <taxon>Pezizomycotina</taxon>
        <taxon>Dothideomycetes</taxon>
        <taxon>Dothideomycetidae</taxon>
        <taxon>Mycosphaerellales</taxon>
        <taxon>Teratosphaeriaceae</taxon>
        <taxon>Salinomyces</taxon>
    </lineage>
</organism>
<dbReference type="OrthoDB" id="425936at2759"/>
<feature type="domain" description="Phytase-like" evidence="1">
    <location>
        <begin position="169"/>
        <end position="408"/>
    </location>
</feature>
<reference evidence="2 3" key="1">
    <citation type="submission" date="2017-03" db="EMBL/GenBank/DDBJ databases">
        <title>Genomes of endolithic fungi from Antarctica.</title>
        <authorList>
            <person name="Coleine C."/>
            <person name="Masonjones S."/>
            <person name="Stajich J.E."/>
        </authorList>
    </citation>
    <scope>NUCLEOTIDE SEQUENCE [LARGE SCALE GENOMIC DNA]</scope>
    <source>
        <strain evidence="2 3">CCFEE 6315</strain>
    </source>
</reference>
<dbReference type="Pfam" id="PF13449">
    <property type="entry name" value="Phytase-like"/>
    <property type="match status" value="1"/>
</dbReference>
<gene>
    <name evidence="2" type="ORF">B0A50_00347</name>
</gene>
<name>A0A4U0UIC5_9PEZI</name>